<dbReference type="Pfam" id="PF13558">
    <property type="entry name" value="SbcC_Walker_B"/>
    <property type="match status" value="1"/>
</dbReference>
<dbReference type="PANTHER" id="PTHR45615">
    <property type="entry name" value="MYOSIN HEAVY CHAIN, NON-MUSCLE"/>
    <property type="match status" value="1"/>
</dbReference>
<dbReference type="Gene3D" id="1.10.287.1490">
    <property type="match status" value="1"/>
</dbReference>
<dbReference type="SUPFAM" id="SSF52540">
    <property type="entry name" value="P-loop containing nucleoside triphosphate hydrolases"/>
    <property type="match status" value="1"/>
</dbReference>
<dbReference type="InterPro" id="IPR013496">
    <property type="entry name" value="CHP02680"/>
</dbReference>
<keyword evidence="1" id="KW-0175">Coiled coil</keyword>
<reference evidence="2" key="1">
    <citation type="submission" date="2022-01" db="EMBL/GenBank/DDBJ databases">
        <authorList>
            <person name="Criscuolo A."/>
        </authorList>
    </citation>
    <scope>NUCLEOTIDE SEQUENCE</scope>
    <source>
        <strain evidence="2">CIP111893</strain>
    </source>
</reference>
<sequence length="1391" mass="160121">MTNNARRWKPHRVILFNFWYFNYEEYYFKNGRLLLRGHNGAGKSIAMNTLFTFMLDGNKDPKRLDPFESSDRKFYDILLGEESLNKDIIERIGYVVIEYKLTNTKEYITTGFGLHSKRKNRRLEDAWGFVIHDRSRRIGRGPNPISLYKVEVLDGSPEQIPLDRKQITSAIGESGTVVDSKDYAKLINKQLFKFPDVTGLKLFTDVLVRLKSPKLTKGGGPDDLKETLNESLPPLSDHELSALTTTVEAQDQTKREILKTQSDLDFATKLDRGYDDYVSYVFAEKAKYYLESNNTWNAITLEHQTVRSGIETKSFDYDETEQKIRNIEREIEGLKQARQELGHDKIVDLDDTLKSARQELARISNEKSYQTKRYDSKKQALTDADTERRNIENELWAMEKELKAALESLEELGMDSAFEDIYLAFSDHFERYEKTGNYNFSNWESEIRIRLQRLGGLLKQIKELNQKKRDLDGMRQQIEEKQDVLEHEREKRTTLANIYDMERNNAYVELENWINDLTALVLSVNSSTSVKRMINGYLEDVTEEQLISPISGAREEQVSQCLKEQASLEAQMQSKVEERDIIKEEIVALEGTDEIEPELPVAKQNQLREFKEKGIPYIPFYAVVDFKGDLTEEQKSRLESVLTETSVLTSLVVPANRYNEALSGTVLSTHQAQSPNNLTKYLDVSVPAAGDVSHDDVLAVLKGISVSDADAQFVTAEGSFNGSFTAGTASQYGVAKYIGKHAREQERLRKITALKEKATSLNFEIEELEVLSNESKTRQKKIEVEYQSFPKFPDLKDAKQQFEVVAKRIIELLEPELASLNEKFKELKTCVEMQIRNLNSEFEDIVIEKNEQVVSEACESLHHFERALSNLKSSYRSRGDKQSLLKNQDDKIGAIQDGVDDARAAVLSLDGQIKNIGVRIENYEKKLQDIGADNIREFAKSINDKLEQLPKDQRALDGQLNDLKNDLKNLRGRLPIGAQKEQFMKELVSAWETAFLQDVKEFSEKFGLETESDTKSLAESVMSKFGQLLTKKDRMKNKSELGNVFSGADKGLPEYNLMMEPVEFEFEFSNMAIEDESRVEMLKMIARREKITLEYQSRRVSPSFAKTKLTEQDKTLAEVMAEKDREIYEDILINHVGETIKNKIRNAKEWVTRINTIMEKTQNSSGLKFDVEWSPKKTDSEQELDTIELVRFLEKDPIWLADPDRKRIAQHFRSKVYEAKRKSESSGTPTFMEDIKLVLDYRDWYEFIIYYEKTGEKRKEMKKSNYNTFSGGERAMAMYTPLLAAVDARLQNAHCEAPRIFALDEAFAGVDDNNIKEAFKVIEMYDFDYTLNSQSLWGCFDVVPDLSIYVLNRMGNSNLVNSTSYSWNGIKRTRVEEPYETSEDVQSSTLF</sequence>
<accession>A0ABN8GR34</accession>
<comment type="caution">
    <text evidence="2">The sequence shown here is derived from an EMBL/GenBank/DDBJ whole genome shotgun (WGS) entry which is preliminary data.</text>
</comment>
<protein>
    <submittedName>
        <fullName evidence="2">Chromosome partition protein Smc</fullName>
    </submittedName>
</protein>
<dbReference type="PANTHER" id="PTHR45615:SF40">
    <property type="entry name" value="MYOSIN HEAVY CHAIN, NON-MUSCLE"/>
    <property type="match status" value="1"/>
</dbReference>
<evidence type="ECO:0000256" key="1">
    <source>
        <dbReference type="SAM" id="Coils"/>
    </source>
</evidence>
<gene>
    <name evidence="2" type="primary">smc_2</name>
    <name evidence="2" type="ORF">PAECIP111893_03653</name>
</gene>
<dbReference type="InterPro" id="IPR027417">
    <property type="entry name" value="P-loop_NTPase"/>
</dbReference>
<evidence type="ECO:0000313" key="3">
    <source>
        <dbReference type="Proteomes" id="UP000838686"/>
    </source>
</evidence>
<dbReference type="NCBIfam" id="TIGR02680">
    <property type="entry name" value="TIGR02680 family protein"/>
    <property type="match status" value="1"/>
</dbReference>
<dbReference type="EMBL" id="CAKMMF010000021">
    <property type="protein sequence ID" value="CAH1213242.1"/>
    <property type="molecule type" value="Genomic_DNA"/>
</dbReference>
<evidence type="ECO:0000313" key="2">
    <source>
        <dbReference type="EMBL" id="CAH1213242.1"/>
    </source>
</evidence>
<dbReference type="Gene3D" id="3.40.50.300">
    <property type="entry name" value="P-loop containing nucleotide triphosphate hydrolases"/>
    <property type="match status" value="1"/>
</dbReference>
<keyword evidence="3" id="KW-1185">Reference proteome</keyword>
<organism evidence="2 3">
    <name type="scientific">Paenibacillus plantiphilus</name>
    <dbReference type="NCBI Taxonomy" id="2905650"/>
    <lineage>
        <taxon>Bacteria</taxon>
        <taxon>Bacillati</taxon>
        <taxon>Bacillota</taxon>
        <taxon>Bacilli</taxon>
        <taxon>Bacillales</taxon>
        <taxon>Paenibacillaceae</taxon>
        <taxon>Paenibacillus</taxon>
    </lineage>
</organism>
<name>A0ABN8GR34_9BACL</name>
<proteinExistence type="predicted"/>
<dbReference type="Proteomes" id="UP000838686">
    <property type="component" value="Unassembled WGS sequence"/>
</dbReference>
<feature type="coiled-coil region" evidence="1">
    <location>
        <begin position="310"/>
        <end position="408"/>
    </location>
</feature>
<feature type="coiled-coil region" evidence="1">
    <location>
        <begin position="457"/>
        <end position="491"/>
    </location>
</feature>